<evidence type="ECO:0000313" key="2">
    <source>
        <dbReference type="Proteomes" id="UP000001203"/>
    </source>
</evidence>
<reference evidence="1 2" key="1">
    <citation type="journal article" date="2008" name="Proc. Natl. Acad. Sci. U.S.A.">
        <title>The genome of Cyanothece 51142, a unicellular diazotrophic cyanobacterium important in the marine nitrogen cycle.</title>
        <authorList>
            <person name="Welsh E.A."/>
            <person name="Liberton M."/>
            <person name="Stoeckel J."/>
            <person name="Loh T."/>
            <person name="Elvitigala T."/>
            <person name="Wang C."/>
            <person name="Wollam A."/>
            <person name="Fulton R.S."/>
            <person name="Clifton S.W."/>
            <person name="Jacobs J.M."/>
            <person name="Aurora R."/>
            <person name="Ghosh B.K."/>
            <person name="Sherman L.A."/>
            <person name="Smith R.D."/>
            <person name="Wilson R.K."/>
            <person name="Pakrasi H.B."/>
        </authorList>
    </citation>
    <scope>NUCLEOTIDE SEQUENCE [LARGE SCALE GENOMIC DNA]</scope>
    <source>
        <strain evidence="2">ATCC 51142 / BH68</strain>
    </source>
</reference>
<organism evidence="1 2">
    <name type="scientific">Crocosphaera subtropica (strain ATCC 51142 / BH68)</name>
    <name type="common">Cyanothece sp. (strain ATCC 51142)</name>
    <dbReference type="NCBI Taxonomy" id="43989"/>
    <lineage>
        <taxon>Bacteria</taxon>
        <taxon>Bacillati</taxon>
        <taxon>Cyanobacteriota</taxon>
        <taxon>Cyanophyceae</taxon>
        <taxon>Oscillatoriophycideae</taxon>
        <taxon>Chroococcales</taxon>
        <taxon>Aphanothecaceae</taxon>
        <taxon>Crocosphaera</taxon>
        <taxon>Crocosphaera subtropica</taxon>
    </lineage>
</organism>
<name>B1WP08_CROS5</name>
<dbReference type="STRING" id="43989.cce_3839"/>
<dbReference type="KEGG" id="cyt:cce_3839"/>
<sequence length="23" mass="2699">MYRENPVLQDYLLVSCTPIEIDS</sequence>
<dbReference type="HOGENOM" id="CLU_3422828_0_0_3"/>
<proteinExistence type="predicted"/>
<keyword evidence="2" id="KW-1185">Reference proteome</keyword>
<dbReference type="Proteomes" id="UP000001203">
    <property type="component" value="Chromosome circular"/>
</dbReference>
<accession>B1WP08</accession>
<dbReference type="EMBL" id="CP000806">
    <property type="protein sequence ID" value="ACB53187.1"/>
    <property type="molecule type" value="Genomic_DNA"/>
</dbReference>
<dbReference type="AlphaFoldDB" id="B1WP08"/>
<gene>
    <name evidence="1" type="ordered locus">cce_3839</name>
</gene>
<evidence type="ECO:0000313" key="1">
    <source>
        <dbReference type="EMBL" id="ACB53187.1"/>
    </source>
</evidence>
<protein>
    <submittedName>
        <fullName evidence="1">Uncharacterized protein</fullName>
    </submittedName>
</protein>